<feature type="transmembrane region" description="Helical" evidence="1">
    <location>
        <begin position="147"/>
        <end position="168"/>
    </location>
</feature>
<gene>
    <name evidence="2" type="ORF">CFP56_041495</name>
</gene>
<dbReference type="PANTHER" id="PTHR36000">
    <property type="entry name" value="DEFECTIVE 1273 PROTEIN, PUTATIVE-RELATED"/>
    <property type="match status" value="1"/>
</dbReference>
<dbReference type="PANTHER" id="PTHR36000:SF2">
    <property type="entry name" value="DEFECTIVE 1273 PROTEIN, PUTATIVE-RELATED"/>
    <property type="match status" value="1"/>
</dbReference>
<evidence type="ECO:0000256" key="1">
    <source>
        <dbReference type="SAM" id="Phobius"/>
    </source>
</evidence>
<keyword evidence="1" id="KW-0812">Transmembrane</keyword>
<keyword evidence="1" id="KW-0472">Membrane</keyword>
<keyword evidence="1" id="KW-1133">Transmembrane helix</keyword>
<accession>A0AAW0LL71</accession>
<comment type="caution">
    <text evidence="2">The sequence shown here is derived from an EMBL/GenBank/DDBJ whole genome shotgun (WGS) entry which is preliminary data.</text>
</comment>
<protein>
    <recommendedName>
        <fullName evidence="4">EMB1273</fullName>
    </recommendedName>
</protein>
<reference evidence="2 3" key="1">
    <citation type="journal article" date="2018" name="Sci. Data">
        <title>The draft genome sequence of cork oak.</title>
        <authorList>
            <person name="Ramos A.M."/>
            <person name="Usie A."/>
            <person name="Barbosa P."/>
            <person name="Barros P.M."/>
            <person name="Capote T."/>
            <person name="Chaves I."/>
            <person name="Simoes F."/>
            <person name="Abreu I."/>
            <person name="Carrasquinho I."/>
            <person name="Faro C."/>
            <person name="Guimaraes J.B."/>
            <person name="Mendonca D."/>
            <person name="Nobrega F."/>
            <person name="Rodrigues L."/>
            <person name="Saibo N.J.M."/>
            <person name="Varela M.C."/>
            <person name="Egas C."/>
            <person name="Matos J."/>
            <person name="Miguel C.M."/>
            <person name="Oliveira M.M."/>
            <person name="Ricardo C.P."/>
            <person name="Goncalves S."/>
        </authorList>
    </citation>
    <scope>NUCLEOTIDE SEQUENCE [LARGE SCALE GENOMIC DNA]</scope>
    <source>
        <strain evidence="3">cv. HL8</strain>
    </source>
</reference>
<feature type="non-terminal residue" evidence="2">
    <location>
        <position position="1"/>
    </location>
</feature>
<keyword evidence="3" id="KW-1185">Reference proteome</keyword>
<dbReference type="AlphaFoldDB" id="A0AAW0LL71"/>
<dbReference type="Proteomes" id="UP000237347">
    <property type="component" value="Unassembled WGS sequence"/>
</dbReference>
<sequence length="265" mass="30597">QPHIPLICYLLPPSTLPTKSLSEFIPLCFRGSSWGHHSIERENCSMSFRQFRAFQSTRPKVLCAINMSAGQSDDQGKFKLDHLMDKARKLWDNCPQSVKIFPWKKALWHFVQLILDLTLAVVKYLCVPLLAVSSLSEMSYCAHERKLFLVPVPLVIGITVAGVLRETALDISPHLKDAEVPWHLIAMAIFFTLIKLPGPYYPYWGRIFIPHFANGGLWRTLWFAFLWNRRPQKETLQQKSVNGVIFIFTNEDIRDQMIKAILKKF</sequence>
<evidence type="ECO:0000313" key="3">
    <source>
        <dbReference type="Proteomes" id="UP000237347"/>
    </source>
</evidence>
<organism evidence="2 3">
    <name type="scientific">Quercus suber</name>
    <name type="common">Cork oak</name>
    <dbReference type="NCBI Taxonomy" id="58331"/>
    <lineage>
        <taxon>Eukaryota</taxon>
        <taxon>Viridiplantae</taxon>
        <taxon>Streptophyta</taxon>
        <taxon>Embryophyta</taxon>
        <taxon>Tracheophyta</taxon>
        <taxon>Spermatophyta</taxon>
        <taxon>Magnoliopsida</taxon>
        <taxon>eudicotyledons</taxon>
        <taxon>Gunneridae</taxon>
        <taxon>Pentapetalae</taxon>
        <taxon>rosids</taxon>
        <taxon>fabids</taxon>
        <taxon>Fagales</taxon>
        <taxon>Fagaceae</taxon>
        <taxon>Quercus</taxon>
    </lineage>
</organism>
<feature type="transmembrane region" description="Helical" evidence="1">
    <location>
        <begin position="180"/>
        <end position="201"/>
    </location>
</feature>
<proteinExistence type="predicted"/>
<feature type="transmembrane region" description="Helical" evidence="1">
    <location>
        <begin position="113"/>
        <end position="135"/>
    </location>
</feature>
<dbReference type="EMBL" id="PKMF04000085">
    <property type="protein sequence ID" value="KAK7851594.1"/>
    <property type="molecule type" value="Genomic_DNA"/>
</dbReference>
<name>A0AAW0LL71_QUESU</name>
<evidence type="ECO:0008006" key="4">
    <source>
        <dbReference type="Google" id="ProtNLM"/>
    </source>
</evidence>
<evidence type="ECO:0000313" key="2">
    <source>
        <dbReference type="EMBL" id="KAK7851594.1"/>
    </source>
</evidence>